<keyword evidence="2" id="KW-1185">Reference proteome</keyword>
<name>A0A089M520_9BACL</name>
<evidence type="ECO:0000313" key="2">
    <source>
        <dbReference type="Proteomes" id="UP000029500"/>
    </source>
</evidence>
<dbReference type="KEGG" id="pgm:PGRAT_15520"/>
<evidence type="ECO:0000313" key="1">
    <source>
        <dbReference type="EMBL" id="AIQ68871.1"/>
    </source>
</evidence>
<dbReference type="Proteomes" id="UP000029500">
    <property type="component" value="Chromosome"/>
</dbReference>
<reference evidence="1 2" key="1">
    <citation type="submission" date="2014-08" db="EMBL/GenBank/DDBJ databases">
        <title>Comparative genomics of the Paenibacillus odorifer group.</title>
        <authorList>
            <person name="den Bakker H.C."/>
            <person name="Tsai Y.-C."/>
            <person name="Martin N."/>
            <person name="Korlach J."/>
            <person name="Wiedmann M."/>
        </authorList>
    </citation>
    <scope>NUCLEOTIDE SEQUENCE [LARGE SCALE GENOMIC DNA]</scope>
    <source>
        <strain evidence="1 2">DSM 15220</strain>
    </source>
</reference>
<dbReference type="EMBL" id="CP009287">
    <property type="protein sequence ID" value="AIQ68871.1"/>
    <property type="molecule type" value="Genomic_DNA"/>
</dbReference>
<organism evidence="1 2">
    <name type="scientific">Paenibacillus graminis</name>
    <dbReference type="NCBI Taxonomy" id="189425"/>
    <lineage>
        <taxon>Bacteria</taxon>
        <taxon>Bacillati</taxon>
        <taxon>Bacillota</taxon>
        <taxon>Bacilli</taxon>
        <taxon>Bacillales</taxon>
        <taxon>Paenibacillaceae</taxon>
        <taxon>Paenibacillus</taxon>
    </lineage>
</organism>
<dbReference type="eggNOG" id="ENOG50306C0">
    <property type="taxonomic scope" value="Bacteria"/>
</dbReference>
<protein>
    <submittedName>
        <fullName evidence="1">Uncharacterized protein</fullName>
    </submittedName>
</protein>
<proteinExistence type="predicted"/>
<dbReference type="AlphaFoldDB" id="A0A089M520"/>
<sequence length="139" mass="15988">MGVLSSILEYYDVIEEKLEIFIFDNTSIMFAEFASDLMQDGTMKWARLKPYEAHMQAHILTEYVRLTAWCSLILRNVNSPNLSAFEQSTGNVQSYIEQDTILMLTTLKDIFAEIKNELDVQREIIAQPYKGSLLKNLIG</sequence>
<dbReference type="RefSeq" id="WP_025704366.1">
    <property type="nucleotide sequence ID" value="NZ_CP009287.1"/>
</dbReference>
<accession>A0A089M520</accession>
<dbReference type="HOGENOM" id="CLU_153193_0_0_9"/>
<dbReference type="STRING" id="189425.PGRAT_15520"/>
<dbReference type="OrthoDB" id="2658070at2"/>
<gene>
    <name evidence="1" type="ORF">PGRAT_15520</name>
</gene>